<proteinExistence type="predicted"/>
<reference evidence="1" key="1">
    <citation type="submission" date="2020-02" db="EMBL/GenBank/DDBJ databases">
        <authorList>
            <person name="Meier V. D."/>
        </authorList>
    </citation>
    <scope>NUCLEOTIDE SEQUENCE</scope>
    <source>
        <strain evidence="1">AVDCRST_MAG66</strain>
    </source>
</reference>
<gene>
    <name evidence="1" type="ORF">AVDCRST_MAG66-2908</name>
</gene>
<dbReference type="AlphaFoldDB" id="A0A6J4PVC0"/>
<dbReference type="EMBL" id="CADCUS010000427">
    <property type="protein sequence ID" value="CAA9425068.1"/>
    <property type="molecule type" value="Genomic_DNA"/>
</dbReference>
<name>A0A6J4PVC0_9PSEU</name>
<accession>A0A6J4PVC0</accession>
<organism evidence="1">
    <name type="scientific">uncultured Pseudonocardia sp</name>
    <dbReference type="NCBI Taxonomy" id="211455"/>
    <lineage>
        <taxon>Bacteria</taxon>
        <taxon>Bacillati</taxon>
        <taxon>Actinomycetota</taxon>
        <taxon>Actinomycetes</taxon>
        <taxon>Pseudonocardiales</taxon>
        <taxon>Pseudonocardiaceae</taxon>
        <taxon>Pseudonocardia</taxon>
        <taxon>environmental samples</taxon>
    </lineage>
</organism>
<sequence>MGDLRQLGTALRELGTAGTGVGVVRVLDRHGFGTVESGQLVIGAPDGPLGELHRGEPYRGELYRGALGDAALPLARLAATGPATVDAHVSEPAAAAAGLACAGGATL</sequence>
<feature type="non-terminal residue" evidence="1">
    <location>
        <position position="107"/>
    </location>
</feature>
<protein>
    <submittedName>
        <fullName evidence="1">Uncharacterized protein</fullName>
    </submittedName>
</protein>
<evidence type="ECO:0000313" key="1">
    <source>
        <dbReference type="EMBL" id="CAA9425068.1"/>
    </source>
</evidence>